<feature type="transmembrane region" description="Helical" evidence="1">
    <location>
        <begin position="12"/>
        <end position="39"/>
    </location>
</feature>
<keyword evidence="3" id="KW-1185">Reference proteome</keyword>
<evidence type="ECO:0000313" key="3">
    <source>
        <dbReference type="Proteomes" id="UP001501470"/>
    </source>
</evidence>
<evidence type="ECO:0000256" key="1">
    <source>
        <dbReference type="SAM" id="Phobius"/>
    </source>
</evidence>
<gene>
    <name evidence="2" type="ORF">GCM10009827_086000</name>
</gene>
<keyword evidence="1" id="KW-0812">Transmembrane</keyword>
<protein>
    <submittedName>
        <fullName evidence="2">Uncharacterized protein</fullName>
    </submittedName>
</protein>
<dbReference type="EMBL" id="BAAAQD010000022">
    <property type="protein sequence ID" value="GAA1552095.1"/>
    <property type="molecule type" value="Genomic_DNA"/>
</dbReference>
<keyword evidence="1" id="KW-1133">Transmembrane helix</keyword>
<comment type="caution">
    <text evidence="2">The sequence shown here is derived from an EMBL/GenBank/DDBJ whole genome shotgun (WGS) entry which is preliminary data.</text>
</comment>
<name>A0ABP4MXU2_9ACTN</name>
<accession>A0ABP4MXU2</accession>
<dbReference type="Proteomes" id="UP001501470">
    <property type="component" value="Unassembled WGS sequence"/>
</dbReference>
<organism evidence="2 3">
    <name type="scientific">Dactylosporangium maewongense</name>
    <dbReference type="NCBI Taxonomy" id="634393"/>
    <lineage>
        <taxon>Bacteria</taxon>
        <taxon>Bacillati</taxon>
        <taxon>Actinomycetota</taxon>
        <taxon>Actinomycetes</taxon>
        <taxon>Micromonosporales</taxon>
        <taxon>Micromonosporaceae</taxon>
        <taxon>Dactylosporangium</taxon>
    </lineage>
</organism>
<evidence type="ECO:0000313" key="2">
    <source>
        <dbReference type="EMBL" id="GAA1552095.1"/>
    </source>
</evidence>
<reference evidence="3" key="1">
    <citation type="journal article" date="2019" name="Int. J. Syst. Evol. Microbiol.">
        <title>The Global Catalogue of Microorganisms (GCM) 10K type strain sequencing project: providing services to taxonomists for standard genome sequencing and annotation.</title>
        <authorList>
            <consortium name="The Broad Institute Genomics Platform"/>
            <consortium name="The Broad Institute Genome Sequencing Center for Infectious Disease"/>
            <person name="Wu L."/>
            <person name="Ma J."/>
        </authorList>
    </citation>
    <scope>NUCLEOTIDE SEQUENCE [LARGE SCALE GENOMIC DNA]</scope>
    <source>
        <strain evidence="3">JCM 15933</strain>
    </source>
</reference>
<sequence length="184" mass="18976">MSSLNSGAGLARLTGCILTLVAFVTAGVSALLFVTLPAAPTSDDLIAAAAVAGVTVVLFAVGVPLFVIGARRFARQRRVLRTGTPCLATVTAAHNVTNAENDDPVARITLAVPVPGGAATAVVRQVVPQRLRRTVRPGAVLPVRVDPADPAFAVIDWEHAQQRHRIADDAAAHVAVDVAAGLLF</sequence>
<keyword evidence="1" id="KW-0472">Membrane</keyword>
<proteinExistence type="predicted"/>
<feature type="transmembrane region" description="Helical" evidence="1">
    <location>
        <begin position="45"/>
        <end position="68"/>
    </location>
</feature>
<dbReference type="RefSeq" id="WP_344509664.1">
    <property type="nucleotide sequence ID" value="NZ_BAAAQD010000022.1"/>
</dbReference>